<evidence type="ECO:0000313" key="2">
    <source>
        <dbReference type="EMBL" id="KAB1189114.1"/>
    </source>
</evidence>
<name>A0A643K144_9EURY</name>
<dbReference type="InterPro" id="IPR043749">
    <property type="entry name" value="DUF5694"/>
</dbReference>
<proteinExistence type="predicted"/>
<protein>
    <recommendedName>
        <fullName evidence="3">TraB/GumN family protein</fullName>
    </recommendedName>
</protein>
<dbReference type="EMBL" id="VZUS01000001">
    <property type="protein sequence ID" value="KAB1189114.1"/>
    <property type="molecule type" value="Genomic_DNA"/>
</dbReference>
<evidence type="ECO:0008006" key="3">
    <source>
        <dbReference type="Google" id="ProtNLM"/>
    </source>
</evidence>
<feature type="region of interest" description="Disordered" evidence="1">
    <location>
        <begin position="92"/>
        <end position="112"/>
    </location>
</feature>
<reference evidence="2" key="1">
    <citation type="submission" date="2019-09" db="EMBL/GenBank/DDBJ databases">
        <title>Genomic analysis of Haloferax sp. CBA1149.</title>
        <authorList>
            <person name="Roh S.W."/>
        </authorList>
    </citation>
    <scope>NUCLEOTIDE SEQUENCE</scope>
    <source>
        <strain evidence="2">CBA1149</strain>
    </source>
</reference>
<organism evidence="2">
    <name type="scientific">Haloferax sp. CBA1149</name>
    <dbReference type="NCBI Taxonomy" id="2650753"/>
    <lineage>
        <taxon>Archaea</taxon>
        <taxon>Methanobacteriati</taxon>
        <taxon>Methanobacteriota</taxon>
        <taxon>Stenosarchaea group</taxon>
        <taxon>Halobacteria</taxon>
        <taxon>Halobacteriales</taxon>
        <taxon>Haloferacaceae</taxon>
        <taxon>Haloferax</taxon>
    </lineage>
</organism>
<comment type="caution">
    <text evidence="2">The sequence shown here is derived from an EMBL/GenBank/DDBJ whole genome shotgun (WGS) entry which is preliminary data.</text>
</comment>
<evidence type="ECO:0000256" key="1">
    <source>
        <dbReference type="SAM" id="MobiDB-lite"/>
    </source>
</evidence>
<dbReference type="AlphaFoldDB" id="A0A643K144"/>
<sequence>MSRQQSSDSPPEGWPRCESGAVEVMLLGTYHMDNPGLDVAQIDVDDVLHPERQAQLRTTVDALEGWCPDRVAVERPYDRADEVNALYDEYRSGERSYDTEQEIEPPHPRRDDLTTECRSEVVQLGFRLADRLAHDRVYPIDYPMDLGNDAYAALAERGFEPTDKVPFEHVDVGELERELTEQIATKTIPAFLVWQNREQNLGTDATAFFGETLRWGQGDNFGGPEMVATWYDRNLRMVHNLWRAVESGDDRILAVVGASHVHVLRELLSNAPMFCPVSALPCLEDAV</sequence>
<accession>A0A643K144</accession>
<dbReference type="Pfam" id="PF18950">
    <property type="entry name" value="DUF5694"/>
    <property type="match status" value="1"/>
</dbReference>
<gene>
    <name evidence="2" type="ORF">Hfx1149_14140</name>
</gene>
<dbReference type="RefSeq" id="WP_151139282.1">
    <property type="nucleotide sequence ID" value="NZ_VZUS01000001.1"/>
</dbReference>